<evidence type="ECO:0000313" key="2">
    <source>
        <dbReference type="EMBL" id="GGO85556.1"/>
    </source>
</evidence>
<dbReference type="AlphaFoldDB" id="A0A917ZN79"/>
<organism evidence="2 3">
    <name type="scientific">Marinobacterium nitratireducens</name>
    <dbReference type="NCBI Taxonomy" id="518897"/>
    <lineage>
        <taxon>Bacteria</taxon>
        <taxon>Pseudomonadati</taxon>
        <taxon>Pseudomonadota</taxon>
        <taxon>Gammaproteobacteria</taxon>
        <taxon>Oceanospirillales</taxon>
        <taxon>Oceanospirillaceae</taxon>
        <taxon>Marinobacterium</taxon>
    </lineage>
</organism>
<keyword evidence="3" id="KW-1185">Reference proteome</keyword>
<proteinExistence type="predicted"/>
<name>A0A917ZN79_9GAMM</name>
<reference evidence="2 3" key="1">
    <citation type="journal article" date="2014" name="Int. J. Syst. Evol. Microbiol.">
        <title>Complete genome sequence of Corynebacterium casei LMG S-19264T (=DSM 44701T), isolated from a smear-ripened cheese.</title>
        <authorList>
            <consortium name="US DOE Joint Genome Institute (JGI-PGF)"/>
            <person name="Walter F."/>
            <person name="Albersmeier A."/>
            <person name="Kalinowski J."/>
            <person name="Ruckert C."/>
        </authorList>
    </citation>
    <scope>NUCLEOTIDE SEQUENCE [LARGE SCALE GENOMIC DNA]</scope>
    <source>
        <strain evidence="2 3">CGMCC 1.7286</strain>
    </source>
</reference>
<feature type="signal peptide" evidence="1">
    <location>
        <begin position="1"/>
        <end position="18"/>
    </location>
</feature>
<dbReference type="RefSeq" id="WP_188861841.1">
    <property type="nucleotide sequence ID" value="NZ_BMLT01000009.1"/>
</dbReference>
<accession>A0A917ZN79</accession>
<evidence type="ECO:0000256" key="1">
    <source>
        <dbReference type="SAM" id="SignalP"/>
    </source>
</evidence>
<dbReference type="EMBL" id="BMLT01000009">
    <property type="protein sequence ID" value="GGO85556.1"/>
    <property type="molecule type" value="Genomic_DNA"/>
</dbReference>
<keyword evidence="1" id="KW-0732">Signal</keyword>
<comment type="caution">
    <text evidence="2">The sequence shown here is derived from an EMBL/GenBank/DDBJ whole genome shotgun (WGS) entry which is preliminary data.</text>
</comment>
<protein>
    <submittedName>
        <fullName evidence="2">Uncharacterized protein</fullName>
    </submittedName>
</protein>
<gene>
    <name evidence="2" type="ORF">GCM10011348_34370</name>
</gene>
<dbReference type="Proteomes" id="UP000599578">
    <property type="component" value="Unassembled WGS sequence"/>
</dbReference>
<sequence length="180" mass="20426">MIKSSALALLLFSAGAQAGIGPDSGWGDLYQNRFYEPETPVIPFYVRASTGADARLFLKKAHDVSVFQGRDGKQYFYGGQARICSRYSVTGSVSDSRRECLSYEEVALVRERTTEFRYCTFRSDDDCQSYAISEDEYRLEYRVPVMYRTSESDSFTPSRVAFYKPLKIGACDDCSERLGY</sequence>
<feature type="chain" id="PRO_5036735965" evidence="1">
    <location>
        <begin position="19"/>
        <end position="180"/>
    </location>
</feature>
<evidence type="ECO:0000313" key="3">
    <source>
        <dbReference type="Proteomes" id="UP000599578"/>
    </source>
</evidence>